<sequence length="49" mass="5395">MWIGAGLGSIIPALTCMATDAWSMDRDEDLRNRSELWTECCSRGLCVCG</sequence>
<organism evidence="2 3">
    <name type="scientific">Ceratodon purpureus</name>
    <name type="common">Fire moss</name>
    <name type="synonym">Dicranum purpureum</name>
    <dbReference type="NCBI Taxonomy" id="3225"/>
    <lineage>
        <taxon>Eukaryota</taxon>
        <taxon>Viridiplantae</taxon>
        <taxon>Streptophyta</taxon>
        <taxon>Embryophyta</taxon>
        <taxon>Bryophyta</taxon>
        <taxon>Bryophytina</taxon>
        <taxon>Bryopsida</taxon>
        <taxon>Dicranidae</taxon>
        <taxon>Pseudoditrichales</taxon>
        <taxon>Ditrichaceae</taxon>
        <taxon>Ceratodon</taxon>
    </lineage>
</organism>
<keyword evidence="3" id="KW-1185">Reference proteome</keyword>
<keyword evidence="1" id="KW-0732">Signal</keyword>
<evidence type="ECO:0000313" key="3">
    <source>
        <dbReference type="Proteomes" id="UP000822688"/>
    </source>
</evidence>
<evidence type="ECO:0000256" key="1">
    <source>
        <dbReference type="SAM" id="SignalP"/>
    </source>
</evidence>
<feature type="signal peptide" evidence="1">
    <location>
        <begin position="1"/>
        <end position="21"/>
    </location>
</feature>
<comment type="caution">
    <text evidence="2">The sequence shown here is derived from an EMBL/GenBank/DDBJ whole genome shotgun (WGS) entry which is preliminary data.</text>
</comment>
<dbReference type="EMBL" id="CM026429">
    <property type="protein sequence ID" value="KAG0564969.1"/>
    <property type="molecule type" value="Genomic_DNA"/>
</dbReference>
<gene>
    <name evidence="2" type="ORF">KC19_8G153200</name>
</gene>
<protein>
    <submittedName>
        <fullName evidence="2">Uncharacterized protein</fullName>
    </submittedName>
</protein>
<accession>A0A8T0H3Q3</accession>
<evidence type="ECO:0000313" key="2">
    <source>
        <dbReference type="EMBL" id="KAG0564969.1"/>
    </source>
</evidence>
<dbReference type="AlphaFoldDB" id="A0A8T0H3Q3"/>
<name>A0A8T0H3Q3_CERPU</name>
<dbReference type="Proteomes" id="UP000822688">
    <property type="component" value="Chromosome 8"/>
</dbReference>
<proteinExistence type="predicted"/>
<reference evidence="2" key="1">
    <citation type="submission" date="2020-06" db="EMBL/GenBank/DDBJ databases">
        <title>WGS assembly of Ceratodon purpureus strain R40.</title>
        <authorList>
            <person name="Carey S.B."/>
            <person name="Jenkins J."/>
            <person name="Shu S."/>
            <person name="Lovell J.T."/>
            <person name="Sreedasyam A."/>
            <person name="Maumus F."/>
            <person name="Tiley G.P."/>
            <person name="Fernandez-Pozo N."/>
            <person name="Barry K."/>
            <person name="Chen C."/>
            <person name="Wang M."/>
            <person name="Lipzen A."/>
            <person name="Daum C."/>
            <person name="Saski C.A."/>
            <person name="Payton A.C."/>
            <person name="Mcbreen J.C."/>
            <person name="Conrad R.E."/>
            <person name="Kollar L.M."/>
            <person name="Olsson S."/>
            <person name="Huttunen S."/>
            <person name="Landis J.B."/>
            <person name="Wickett N.J."/>
            <person name="Johnson M.G."/>
            <person name="Rensing S.A."/>
            <person name="Grimwood J."/>
            <person name="Schmutz J."/>
            <person name="Mcdaniel S.F."/>
        </authorList>
    </citation>
    <scope>NUCLEOTIDE SEQUENCE</scope>
    <source>
        <strain evidence="2">R40</strain>
    </source>
</reference>
<feature type="chain" id="PRO_5035745367" evidence="1">
    <location>
        <begin position="22"/>
        <end position="49"/>
    </location>
</feature>